<dbReference type="Gene3D" id="3.30.950.30">
    <property type="entry name" value="Schlafen, AAA domain"/>
    <property type="match status" value="1"/>
</dbReference>
<dbReference type="InterPro" id="IPR036390">
    <property type="entry name" value="WH_DNA-bd_sf"/>
</dbReference>
<dbReference type="EMBL" id="JAHBCL010000031">
    <property type="protein sequence ID" value="MBS7528090.1"/>
    <property type="molecule type" value="Genomic_DNA"/>
</dbReference>
<organism evidence="2 3">
    <name type="scientific">Fusibacter paucivorans</name>
    <dbReference type="NCBI Taxonomy" id="76009"/>
    <lineage>
        <taxon>Bacteria</taxon>
        <taxon>Bacillati</taxon>
        <taxon>Bacillota</taxon>
        <taxon>Clostridia</taxon>
        <taxon>Eubacteriales</taxon>
        <taxon>Eubacteriales Family XII. Incertae Sedis</taxon>
        <taxon>Fusibacter</taxon>
    </lineage>
</organism>
<dbReference type="Proteomes" id="UP000746471">
    <property type="component" value="Unassembled WGS sequence"/>
</dbReference>
<dbReference type="InterPro" id="IPR007421">
    <property type="entry name" value="Schlafen_AlbA_2_dom"/>
</dbReference>
<dbReference type="InterPro" id="IPR038475">
    <property type="entry name" value="RecG_C_sf"/>
</dbReference>
<evidence type="ECO:0000313" key="3">
    <source>
        <dbReference type="Proteomes" id="UP000746471"/>
    </source>
</evidence>
<dbReference type="Pfam" id="PF04326">
    <property type="entry name" value="SLFN_AlbA_2"/>
    <property type="match status" value="1"/>
</dbReference>
<accession>A0ABS5PSF0</accession>
<dbReference type="Gene3D" id="3.30.565.60">
    <property type="match status" value="1"/>
</dbReference>
<dbReference type="Gene3D" id="1.10.10.10">
    <property type="entry name" value="Winged helix-like DNA-binding domain superfamily/Winged helix DNA-binding domain"/>
    <property type="match status" value="1"/>
</dbReference>
<protein>
    <submittedName>
        <fullName evidence="2">DNA binding domain-containing protein</fullName>
    </submittedName>
</protein>
<keyword evidence="3" id="KW-1185">Reference proteome</keyword>
<evidence type="ECO:0000313" key="2">
    <source>
        <dbReference type="EMBL" id="MBS7528090.1"/>
    </source>
</evidence>
<proteinExistence type="predicted"/>
<name>A0ABS5PSF0_9FIRM</name>
<dbReference type="RefSeq" id="WP_213237952.1">
    <property type="nucleotide sequence ID" value="NZ_JAHBCL010000031.1"/>
</dbReference>
<dbReference type="InterPro" id="IPR036388">
    <property type="entry name" value="WH-like_DNA-bd_sf"/>
</dbReference>
<comment type="caution">
    <text evidence="2">The sequence shown here is derived from an EMBL/GenBank/DDBJ whole genome shotgun (WGS) entry which is preliminary data.</text>
</comment>
<dbReference type="Pfam" id="PF13749">
    <property type="entry name" value="HATPase_c_4"/>
    <property type="match status" value="1"/>
</dbReference>
<sequence>MIISELLLGESKYVEYKRDYTKTMLKTVSAFANYHDGHIVVGLDDKGIVVGVIDAADIRLSIENAINDAIKPRPYYEINEMLIQDKTVVVLKVYKGDQTPYLLENRAYKRMDTSSVQVDRHAYQELILLGRNLSFETLPSENQKLTFKKLEEKMVQKMDIINVSDDLLVTLRLKSKGHFNNAAALLSDANPLKSSKIQLVAYEDESVTRIKDRQNLENVSVLEQYDDCIAFYRKHINIAEVIKGPYRETVEEIPLVAYREAVANAIVHRDYSRQVDIRIEIFGNRIEIVSPGGLPVGISESEYLDGRVSIPRNQIMADIFLRLKIVEKLATGIRRIKENYRNYDKKPLFEINENSIVVILPKTNQPEEKYYRPVDSEAYNLNENEQMIYTLLKTGDALSRSAIENALGLKKSQTIDLLGRLRELNLIAQIGRGRATTYVLKTYDRTK</sequence>
<evidence type="ECO:0000259" key="1">
    <source>
        <dbReference type="Pfam" id="PF04326"/>
    </source>
</evidence>
<feature type="domain" description="Schlafen AlbA-2" evidence="1">
    <location>
        <begin position="10"/>
        <end position="118"/>
    </location>
</feature>
<reference evidence="2 3" key="1">
    <citation type="submission" date="2021-05" db="EMBL/GenBank/DDBJ databases">
        <title>Fusibacter ferrireducens sp. nov., an anaerobic, sulfur- and Fe-reducing bacterium isolated from the mangrove sediment.</title>
        <authorList>
            <person name="Qiu D."/>
        </authorList>
    </citation>
    <scope>NUCLEOTIDE SEQUENCE [LARGE SCALE GENOMIC DNA]</scope>
    <source>
        <strain evidence="2 3">DSM 12116</strain>
    </source>
</reference>
<dbReference type="PANTHER" id="PTHR30595">
    <property type="entry name" value="GLPR-RELATED TRANSCRIPTIONAL REPRESSOR"/>
    <property type="match status" value="1"/>
</dbReference>
<dbReference type="PANTHER" id="PTHR30595:SF6">
    <property type="entry name" value="SCHLAFEN ALBA-2 DOMAIN-CONTAINING PROTEIN"/>
    <property type="match status" value="1"/>
</dbReference>
<dbReference type="SUPFAM" id="SSF46785">
    <property type="entry name" value="Winged helix' DNA-binding domain"/>
    <property type="match status" value="1"/>
</dbReference>
<dbReference type="InterPro" id="IPR038461">
    <property type="entry name" value="Schlafen_AlbA_2_dom_sf"/>
</dbReference>
<gene>
    <name evidence="2" type="ORF">KHM83_15495</name>
</gene>